<dbReference type="EMBL" id="JAGHKO010000001">
    <property type="protein sequence ID" value="MBO9199779.1"/>
    <property type="molecule type" value="Genomic_DNA"/>
</dbReference>
<proteinExistence type="predicted"/>
<gene>
    <name evidence="1" type="ORF">J7I42_05830</name>
</gene>
<organism evidence="1 2">
    <name type="scientific">Niastella soli</name>
    <dbReference type="NCBI Taxonomy" id="2821487"/>
    <lineage>
        <taxon>Bacteria</taxon>
        <taxon>Pseudomonadati</taxon>
        <taxon>Bacteroidota</taxon>
        <taxon>Chitinophagia</taxon>
        <taxon>Chitinophagales</taxon>
        <taxon>Chitinophagaceae</taxon>
        <taxon>Niastella</taxon>
    </lineage>
</organism>
<evidence type="ECO:0000313" key="2">
    <source>
        <dbReference type="Proteomes" id="UP000677244"/>
    </source>
</evidence>
<dbReference type="SUPFAM" id="SSF53300">
    <property type="entry name" value="vWA-like"/>
    <property type="match status" value="1"/>
</dbReference>
<evidence type="ECO:0000313" key="1">
    <source>
        <dbReference type="EMBL" id="MBO9199779.1"/>
    </source>
</evidence>
<dbReference type="Proteomes" id="UP000677244">
    <property type="component" value="Unassembled WGS sequence"/>
</dbReference>
<name>A0ABS3YPJ9_9BACT</name>
<protein>
    <submittedName>
        <fullName evidence="1">VWA domain-containing protein</fullName>
    </submittedName>
</protein>
<dbReference type="RefSeq" id="WP_209137834.1">
    <property type="nucleotide sequence ID" value="NZ_JAGHKO010000001.1"/>
</dbReference>
<keyword evidence="2" id="KW-1185">Reference proteome</keyword>
<reference evidence="1 2" key="1">
    <citation type="submission" date="2021-03" db="EMBL/GenBank/DDBJ databases">
        <title>Assistant Professor.</title>
        <authorList>
            <person name="Huq M.A."/>
        </authorList>
    </citation>
    <scope>NUCLEOTIDE SEQUENCE [LARGE SCALE GENOMIC DNA]</scope>
    <source>
        <strain evidence="1 2">MAH-29</strain>
    </source>
</reference>
<sequence length="386" mass="42967">MNTLYKLLTSFLLIMGATTLIYSKKPPVSQNTPGPNRQKKVQIAVLLDVSNSMDGLIGQAKAQLWNMVSVLGKATCNDVAPSVEIALYEYGRPTNGASAGYVKQINYFTRDLDEVSRNLFRLSTNGGDEYCGHVIYTSLTSLEWDANPDNYKVIFIAGNEDFLQGDISYTQACAEAKKKGVTINTIYCGDRNQGIREHWNLGSECGSGSFTNINQNAQVIDIPTPYDTVLFQLNIQLNGTYIGYGRAGQAAMSKQDEVDKMNYSMNKAAAAQRVSVKGKKQLYNNSTWDLVDASQDDATVLDKVDMNTLPDNLKNKSRSELKQIVTTKSTQRTAIQKEISAVSVKRETYINQEKARRANRGSEQTLETEIEKIIRQQAKKYNLVIQ</sequence>
<dbReference type="InterPro" id="IPR036465">
    <property type="entry name" value="vWFA_dom_sf"/>
</dbReference>
<dbReference type="Gene3D" id="3.40.50.410">
    <property type="entry name" value="von Willebrand factor, type A domain"/>
    <property type="match status" value="1"/>
</dbReference>
<comment type="caution">
    <text evidence="1">The sequence shown here is derived from an EMBL/GenBank/DDBJ whole genome shotgun (WGS) entry which is preliminary data.</text>
</comment>
<accession>A0ABS3YPJ9</accession>